<name>A0ABU7MV45_9ACTN</name>
<proteinExistence type="predicted"/>
<keyword evidence="2" id="KW-1185">Reference proteome</keyword>
<evidence type="ECO:0000313" key="1">
    <source>
        <dbReference type="EMBL" id="MEE4024113.1"/>
    </source>
</evidence>
<evidence type="ECO:0000313" key="2">
    <source>
        <dbReference type="Proteomes" id="UP001335729"/>
    </source>
</evidence>
<organism evidence="1 2">
    <name type="scientific">Gordonia prachuapensis</name>
    <dbReference type="NCBI Taxonomy" id="3115651"/>
    <lineage>
        <taxon>Bacteria</taxon>
        <taxon>Bacillati</taxon>
        <taxon>Actinomycetota</taxon>
        <taxon>Actinomycetes</taxon>
        <taxon>Mycobacteriales</taxon>
        <taxon>Gordoniaceae</taxon>
        <taxon>Gordonia</taxon>
    </lineage>
</organism>
<protein>
    <submittedName>
        <fullName evidence="1">TIGR04338 family metallohydrolase</fullName>
    </submittedName>
</protein>
<accession>A0ABU7MV45</accession>
<gene>
    <name evidence="1" type="ORF">V1Y59_13595</name>
</gene>
<dbReference type="NCBIfam" id="TIGR04338">
    <property type="entry name" value="HEXXH_Rv0185"/>
    <property type="match status" value="1"/>
</dbReference>
<reference evidence="1 2" key="1">
    <citation type="submission" date="2024-01" db="EMBL/GenBank/DDBJ databases">
        <title>Draft genome sequence of Gordonia sp. PKS22-38.</title>
        <authorList>
            <person name="Suphannarot A."/>
            <person name="Mingma R."/>
        </authorList>
    </citation>
    <scope>NUCLEOTIDE SEQUENCE [LARGE SCALE GENOMIC DNA]</scope>
    <source>
        <strain evidence="1 2">PKS22-38</strain>
    </source>
</reference>
<dbReference type="Proteomes" id="UP001335729">
    <property type="component" value="Unassembled WGS sequence"/>
</dbReference>
<comment type="caution">
    <text evidence="1">The sequence shown here is derived from an EMBL/GenBank/DDBJ whole genome shotgun (WGS) entry which is preliminary data.</text>
</comment>
<dbReference type="RefSeq" id="WP_330505500.1">
    <property type="nucleotide sequence ID" value="NZ_JAZDUE010000010.1"/>
</dbReference>
<dbReference type="EMBL" id="JAZDUE010000010">
    <property type="protein sequence ID" value="MEE4024113.1"/>
    <property type="molecule type" value="Genomic_DNA"/>
</dbReference>
<dbReference type="InterPro" id="IPR027595">
    <property type="entry name" value="CHP04338"/>
</dbReference>
<sequence length="166" mass="18310">MRPRDVGRARLYAAERLVHRMFDRAGSSRTAQLAGAEITLPSEARFASVDSVRDYVSRVLAMPTVRARFPRTTAPVAVRERRGFTSAEYRTSSACEAQIAIPSSADGRWALRELVVLHELAHHLDDSDDPAHGRGFAITLTDLVELVMGPEAGLVYRVMFGDSDVL</sequence>